<evidence type="ECO:0000313" key="2">
    <source>
        <dbReference type="Proteomes" id="UP000799754"/>
    </source>
</evidence>
<accession>A0ACB6RGE6</accession>
<keyword evidence="2" id="KW-1185">Reference proteome</keyword>
<name>A0ACB6RGE6_9PLEO</name>
<protein>
    <submittedName>
        <fullName evidence="1">Uncharacterized protein</fullName>
    </submittedName>
</protein>
<evidence type="ECO:0000313" key="1">
    <source>
        <dbReference type="EMBL" id="KAF2621066.1"/>
    </source>
</evidence>
<dbReference type="Proteomes" id="UP000799754">
    <property type="component" value="Unassembled WGS sequence"/>
</dbReference>
<gene>
    <name evidence="1" type="ORF">BU25DRAFT_254092</name>
</gene>
<reference evidence="1" key="1">
    <citation type="journal article" date="2020" name="Stud. Mycol.">
        <title>101 Dothideomycetes genomes: a test case for predicting lifestyles and emergence of pathogens.</title>
        <authorList>
            <person name="Haridas S."/>
            <person name="Albert R."/>
            <person name="Binder M."/>
            <person name="Bloem J."/>
            <person name="Labutti K."/>
            <person name="Salamov A."/>
            <person name="Andreopoulos B."/>
            <person name="Baker S."/>
            <person name="Barry K."/>
            <person name="Bills G."/>
            <person name="Bluhm B."/>
            <person name="Cannon C."/>
            <person name="Castanera R."/>
            <person name="Culley D."/>
            <person name="Daum C."/>
            <person name="Ezra D."/>
            <person name="Gonzalez J."/>
            <person name="Henrissat B."/>
            <person name="Kuo A."/>
            <person name="Liang C."/>
            <person name="Lipzen A."/>
            <person name="Lutzoni F."/>
            <person name="Magnuson J."/>
            <person name="Mondo S."/>
            <person name="Nolan M."/>
            <person name="Ohm R."/>
            <person name="Pangilinan J."/>
            <person name="Park H.-J."/>
            <person name="Ramirez L."/>
            <person name="Alfaro M."/>
            <person name="Sun H."/>
            <person name="Tritt A."/>
            <person name="Yoshinaga Y."/>
            <person name="Zwiers L.-H."/>
            <person name="Turgeon B."/>
            <person name="Goodwin S."/>
            <person name="Spatafora J."/>
            <person name="Crous P."/>
            <person name="Grigoriev I."/>
        </authorList>
    </citation>
    <scope>NUCLEOTIDE SEQUENCE</scope>
    <source>
        <strain evidence="1">CBS 525.71</strain>
    </source>
</reference>
<organism evidence="1 2">
    <name type="scientific">Macroventuria anomochaeta</name>
    <dbReference type="NCBI Taxonomy" id="301207"/>
    <lineage>
        <taxon>Eukaryota</taxon>
        <taxon>Fungi</taxon>
        <taxon>Dikarya</taxon>
        <taxon>Ascomycota</taxon>
        <taxon>Pezizomycotina</taxon>
        <taxon>Dothideomycetes</taxon>
        <taxon>Pleosporomycetidae</taxon>
        <taxon>Pleosporales</taxon>
        <taxon>Pleosporineae</taxon>
        <taxon>Didymellaceae</taxon>
        <taxon>Macroventuria</taxon>
    </lineage>
</organism>
<comment type="caution">
    <text evidence="1">The sequence shown here is derived from an EMBL/GenBank/DDBJ whole genome shotgun (WGS) entry which is preliminary data.</text>
</comment>
<proteinExistence type="predicted"/>
<dbReference type="EMBL" id="MU006768">
    <property type="protein sequence ID" value="KAF2621066.1"/>
    <property type="molecule type" value="Genomic_DNA"/>
</dbReference>
<sequence>MRTATLRRRSWGKFWGSLTSCPILSAVATAVFGVSSLKAGKTEVRNEVSKLSDCETTPFRPIGGLGNDAERRCLSPGLELAAR</sequence>